<dbReference type="GO" id="GO:0006412">
    <property type="term" value="P:translation"/>
    <property type="evidence" value="ECO:0007669"/>
    <property type="project" value="UniProtKB-UniRule"/>
</dbReference>
<keyword evidence="2 3" id="KW-0687">Ribonucleoprotein</keyword>
<dbReference type="RefSeq" id="WP_184079331.1">
    <property type="nucleotide sequence ID" value="NZ_JACIJP010000002.1"/>
</dbReference>
<dbReference type="NCBIfam" id="TIGR00002">
    <property type="entry name" value="S16"/>
    <property type="match status" value="1"/>
</dbReference>
<dbReference type="Proteomes" id="UP000552700">
    <property type="component" value="Unassembled WGS sequence"/>
</dbReference>
<feature type="compositionally biased region" description="Basic and acidic residues" evidence="4">
    <location>
        <begin position="96"/>
        <end position="119"/>
    </location>
</feature>
<dbReference type="PANTHER" id="PTHR12919">
    <property type="entry name" value="30S RIBOSOMAL PROTEIN S16"/>
    <property type="match status" value="1"/>
</dbReference>
<dbReference type="SUPFAM" id="SSF54565">
    <property type="entry name" value="Ribosomal protein S16"/>
    <property type="match status" value="1"/>
</dbReference>
<evidence type="ECO:0000313" key="5">
    <source>
        <dbReference type="EMBL" id="MBB6123851.1"/>
    </source>
</evidence>
<dbReference type="PANTHER" id="PTHR12919:SF20">
    <property type="entry name" value="SMALL RIBOSOMAL SUBUNIT PROTEIN BS16M"/>
    <property type="match status" value="1"/>
</dbReference>
<dbReference type="Pfam" id="PF00886">
    <property type="entry name" value="Ribosomal_S16"/>
    <property type="match status" value="1"/>
</dbReference>
<comment type="caution">
    <text evidence="5">The sequence shown here is derived from an EMBL/GenBank/DDBJ whole genome shotgun (WGS) entry which is preliminary data.</text>
</comment>
<keyword evidence="6" id="KW-1185">Reference proteome</keyword>
<dbReference type="HAMAP" id="MF_00385">
    <property type="entry name" value="Ribosomal_bS16"/>
    <property type="match status" value="1"/>
</dbReference>
<reference evidence="5 6" key="1">
    <citation type="submission" date="2020-08" db="EMBL/GenBank/DDBJ databases">
        <title>Genomic Encyclopedia of Type Strains, Phase IV (KMG-IV): sequencing the most valuable type-strain genomes for metagenomic binning, comparative biology and taxonomic classification.</title>
        <authorList>
            <person name="Goeker M."/>
        </authorList>
    </citation>
    <scope>NUCLEOTIDE SEQUENCE [LARGE SCALE GENOMIC DNA]</scope>
    <source>
        <strain evidence="5 6">DSM 102255</strain>
    </source>
</reference>
<evidence type="ECO:0000256" key="3">
    <source>
        <dbReference type="HAMAP-Rule" id="MF_00385"/>
    </source>
</evidence>
<dbReference type="InterPro" id="IPR000307">
    <property type="entry name" value="Ribosomal_bS16"/>
</dbReference>
<dbReference type="GO" id="GO:0015935">
    <property type="term" value="C:small ribosomal subunit"/>
    <property type="evidence" value="ECO:0007669"/>
    <property type="project" value="TreeGrafter"/>
</dbReference>
<feature type="compositionally biased region" description="Low complexity" evidence="4">
    <location>
        <begin position="120"/>
        <end position="137"/>
    </location>
</feature>
<evidence type="ECO:0000256" key="4">
    <source>
        <dbReference type="SAM" id="MobiDB-lite"/>
    </source>
</evidence>
<protein>
    <recommendedName>
        <fullName evidence="3">Small ribosomal subunit protein bS16</fullName>
    </recommendedName>
</protein>
<dbReference type="AlphaFoldDB" id="A0A841J6M1"/>
<comment type="similarity">
    <text evidence="3">Belongs to the bacterial ribosomal protein bS16 family.</text>
</comment>
<proteinExistence type="inferred from homology"/>
<accession>A0A841J6M1</accession>
<feature type="region of interest" description="Disordered" evidence="4">
    <location>
        <begin position="81"/>
        <end position="174"/>
    </location>
</feature>
<feature type="compositionally biased region" description="Low complexity" evidence="4">
    <location>
        <begin position="146"/>
        <end position="174"/>
    </location>
</feature>
<dbReference type="GO" id="GO:0005737">
    <property type="term" value="C:cytoplasm"/>
    <property type="evidence" value="ECO:0007669"/>
    <property type="project" value="UniProtKB-ARBA"/>
</dbReference>
<evidence type="ECO:0000313" key="6">
    <source>
        <dbReference type="Proteomes" id="UP000552700"/>
    </source>
</evidence>
<evidence type="ECO:0000256" key="2">
    <source>
        <dbReference type="ARBA" id="ARBA00023274"/>
    </source>
</evidence>
<dbReference type="InterPro" id="IPR023803">
    <property type="entry name" value="Ribosomal_bS16_dom_sf"/>
</dbReference>
<organism evidence="5 6">
    <name type="scientific">Sphingobium subterraneum</name>
    <dbReference type="NCBI Taxonomy" id="627688"/>
    <lineage>
        <taxon>Bacteria</taxon>
        <taxon>Pseudomonadati</taxon>
        <taxon>Pseudomonadota</taxon>
        <taxon>Alphaproteobacteria</taxon>
        <taxon>Sphingomonadales</taxon>
        <taxon>Sphingomonadaceae</taxon>
        <taxon>Sphingobium</taxon>
    </lineage>
</organism>
<dbReference type="Gene3D" id="3.30.1320.10">
    <property type="match status" value="1"/>
</dbReference>
<evidence type="ECO:0000256" key="1">
    <source>
        <dbReference type="ARBA" id="ARBA00022980"/>
    </source>
</evidence>
<keyword evidence="1 3" id="KW-0689">Ribosomal protein</keyword>
<gene>
    <name evidence="3" type="primary">rpsP</name>
    <name evidence="5" type="ORF">FHS92_001580</name>
</gene>
<dbReference type="EMBL" id="JACIJP010000002">
    <property type="protein sequence ID" value="MBB6123851.1"/>
    <property type="molecule type" value="Genomic_DNA"/>
</dbReference>
<name>A0A841J6M1_9SPHN</name>
<sequence>MATSIRLSRGGSKKRPYYKIVVSDSRSPRDGRFIERIGSYNPLLAKGDEKRIVLDVERAKHWVSVGAQPTDRVARFLDAAGVKERAARNNPNKAEPGQKAKDRAEDKAAKIAEAEEAKAAAEAAAAEAAAAPAPAEEAPAEDVVAEEAPAVEEAAPAEEAAAPEGDAAPEQAEG</sequence>
<dbReference type="GO" id="GO:0003735">
    <property type="term" value="F:structural constituent of ribosome"/>
    <property type="evidence" value="ECO:0007669"/>
    <property type="project" value="InterPro"/>
</dbReference>